<name>A0A157Z338_9BURK</name>
<comment type="caution">
    <text evidence="1">The sequence shown here is derived from an EMBL/GenBank/DDBJ whole genome shotgun (WGS) entry which is preliminary data.</text>
</comment>
<reference evidence="1" key="1">
    <citation type="submission" date="2016-01" db="EMBL/GenBank/DDBJ databases">
        <authorList>
            <person name="Peeters C."/>
        </authorList>
    </citation>
    <scope>NUCLEOTIDE SEQUENCE [LARGE SCALE GENOMIC DNA]</scope>
    <source>
        <strain evidence="1">LMG 29318</strain>
    </source>
</reference>
<dbReference type="Proteomes" id="UP000054870">
    <property type="component" value="Unassembled WGS sequence"/>
</dbReference>
<keyword evidence="2" id="KW-1185">Reference proteome</keyword>
<dbReference type="EMBL" id="FCOF02000001">
    <property type="protein sequence ID" value="SAK39749.1"/>
    <property type="molecule type" value="Genomic_DNA"/>
</dbReference>
<gene>
    <name evidence="1" type="ORF">AWB75_00104</name>
</gene>
<sequence>MEETVPTIHRHLMRRNRNFSKNPYSVELWYLRVSFRIRPTDDTARIGA</sequence>
<evidence type="ECO:0000313" key="2">
    <source>
        <dbReference type="Proteomes" id="UP000054870"/>
    </source>
</evidence>
<accession>A0A157Z338</accession>
<dbReference type="AlphaFoldDB" id="A0A157Z338"/>
<proteinExistence type="predicted"/>
<organism evidence="1 2">
    <name type="scientific">Caballeronia catudaia</name>
    <dbReference type="NCBI Taxonomy" id="1777136"/>
    <lineage>
        <taxon>Bacteria</taxon>
        <taxon>Pseudomonadati</taxon>
        <taxon>Pseudomonadota</taxon>
        <taxon>Betaproteobacteria</taxon>
        <taxon>Burkholderiales</taxon>
        <taxon>Burkholderiaceae</taxon>
        <taxon>Caballeronia</taxon>
    </lineage>
</organism>
<evidence type="ECO:0000313" key="1">
    <source>
        <dbReference type="EMBL" id="SAK39749.1"/>
    </source>
</evidence>
<protein>
    <submittedName>
        <fullName evidence="1">Uncharacterized protein</fullName>
    </submittedName>
</protein>